<dbReference type="Proteomes" id="UP000299102">
    <property type="component" value="Unassembled WGS sequence"/>
</dbReference>
<accession>A0A4C1Z7T2</accession>
<keyword evidence="2" id="KW-1185">Reference proteome</keyword>
<protein>
    <submittedName>
        <fullName evidence="1">Uncharacterized protein</fullName>
    </submittedName>
</protein>
<organism evidence="1 2">
    <name type="scientific">Eumeta variegata</name>
    <name type="common">Bagworm moth</name>
    <name type="synonym">Eumeta japonica</name>
    <dbReference type="NCBI Taxonomy" id="151549"/>
    <lineage>
        <taxon>Eukaryota</taxon>
        <taxon>Metazoa</taxon>
        <taxon>Ecdysozoa</taxon>
        <taxon>Arthropoda</taxon>
        <taxon>Hexapoda</taxon>
        <taxon>Insecta</taxon>
        <taxon>Pterygota</taxon>
        <taxon>Neoptera</taxon>
        <taxon>Endopterygota</taxon>
        <taxon>Lepidoptera</taxon>
        <taxon>Glossata</taxon>
        <taxon>Ditrysia</taxon>
        <taxon>Tineoidea</taxon>
        <taxon>Psychidae</taxon>
        <taxon>Oiketicinae</taxon>
        <taxon>Eumeta</taxon>
    </lineage>
</organism>
<evidence type="ECO:0000313" key="2">
    <source>
        <dbReference type="Proteomes" id="UP000299102"/>
    </source>
</evidence>
<evidence type="ECO:0000313" key="1">
    <source>
        <dbReference type="EMBL" id="GBP83193.1"/>
    </source>
</evidence>
<gene>
    <name evidence="1" type="ORF">EVAR_66744_1</name>
</gene>
<reference evidence="1 2" key="1">
    <citation type="journal article" date="2019" name="Commun. Biol.">
        <title>The bagworm genome reveals a unique fibroin gene that provides high tensile strength.</title>
        <authorList>
            <person name="Kono N."/>
            <person name="Nakamura H."/>
            <person name="Ohtoshi R."/>
            <person name="Tomita M."/>
            <person name="Numata K."/>
            <person name="Arakawa K."/>
        </authorList>
    </citation>
    <scope>NUCLEOTIDE SEQUENCE [LARGE SCALE GENOMIC DNA]</scope>
</reference>
<comment type="caution">
    <text evidence="1">The sequence shown here is derived from an EMBL/GenBank/DDBJ whole genome shotgun (WGS) entry which is preliminary data.</text>
</comment>
<name>A0A4C1Z7T2_EUMVA</name>
<dbReference type="AlphaFoldDB" id="A0A4C1Z7T2"/>
<proteinExistence type="predicted"/>
<dbReference type="EMBL" id="BGZK01001609">
    <property type="protein sequence ID" value="GBP83193.1"/>
    <property type="molecule type" value="Genomic_DNA"/>
</dbReference>
<sequence>MVSPLPFLLVSLMRKISSHLYFISSQTSLILSSIPPPHILRVPKRTSLVYVSSLREIRHDEWRTSSLQLSLESLFPRYGNSSPLRYDKITRDKPEERFPGSTLSG</sequence>